<keyword evidence="5" id="KW-0732">Signal</keyword>
<evidence type="ECO:0000256" key="1">
    <source>
        <dbReference type="ARBA" id="ARBA00004251"/>
    </source>
</evidence>
<evidence type="ECO:0000256" key="8">
    <source>
        <dbReference type="ARBA" id="ARBA00023170"/>
    </source>
</evidence>
<dbReference type="PANTHER" id="PTHR48052:SF8">
    <property type="entry name" value="LRR RECEPTOR-LIKE SERINE_THREONINE-PROTEIN KINASE FLS2"/>
    <property type="match status" value="1"/>
</dbReference>
<evidence type="ECO:0000256" key="4">
    <source>
        <dbReference type="ARBA" id="ARBA00022692"/>
    </source>
</evidence>
<reference evidence="10 11" key="1">
    <citation type="submission" date="2024-01" db="EMBL/GenBank/DDBJ databases">
        <title>The complete chloroplast genome sequence of Lithospermum erythrorhizon: insights into the phylogenetic relationship among Boraginaceae species and the maternal lineages of purple gromwells.</title>
        <authorList>
            <person name="Okada T."/>
            <person name="Watanabe K."/>
        </authorList>
    </citation>
    <scope>NUCLEOTIDE SEQUENCE [LARGE SCALE GENOMIC DNA]</scope>
</reference>
<sequence length="189" mass="20851">MYEAFNRVISLTLPNSILLGSIPENLGMIQHLRFLDISNNSINGSIPFSIFHASELQSLDLSYNIISGEIHEFVGGLKNLQSLNLSDLSSNLFNSSLNPNFGGNNISYLNVSFNRISGEIPKEFAEKFPSSAILLDLSFNNLTGEIPESVIFLKQDSRSFIGNQELCGIPIRNPSKNHRFTVLCIGVSV</sequence>
<protein>
    <submittedName>
        <fullName evidence="10">Uncharacterized protein</fullName>
    </submittedName>
</protein>
<comment type="subcellular location">
    <subcellularLocation>
        <location evidence="1">Cell membrane</location>
        <topology evidence="1">Single-pass type I membrane protein</topology>
    </subcellularLocation>
</comment>
<dbReference type="Pfam" id="PF00560">
    <property type="entry name" value="LRR_1"/>
    <property type="match status" value="4"/>
</dbReference>
<keyword evidence="4" id="KW-0812">Transmembrane</keyword>
<dbReference type="SUPFAM" id="SSF52058">
    <property type="entry name" value="L domain-like"/>
    <property type="match status" value="1"/>
</dbReference>
<keyword evidence="7" id="KW-0472">Membrane</keyword>
<dbReference type="GO" id="GO:0005886">
    <property type="term" value="C:plasma membrane"/>
    <property type="evidence" value="ECO:0007669"/>
    <property type="project" value="UniProtKB-SubCell"/>
</dbReference>
<proteinExistence type="inferred from homology"/>
<dbReference type="InterPro" id="IPR032675">
    <property type="entry name" value="LRR_dom_sf"/>
</dbReference>
<accession>A0AAV3QCN0</accession>
<evidence type="ECO:0000313" key="10">
    <source>
        <dbReference type="EMBL" id="GAA0161854.1"/>
    </source>
</evidence>
<evidence type="ECO:0000256" key="6">
    <source>
        <dbReference type="ARBA" id="ARBA00022989"/>
    </source>
</evidence>
<evidence type="ECO:0000256" key="7">
    <source>
        <dbReference type="ARBA" id="ARBA00023136"/>
    </source>
</evidence>
<dbReference type="Proteomes" id="UP001454036">
    <property type="component" value="Unassembled WGS sequence"/>
</dbReference>
<dbReference type="InterPro" id="IPR001611">
    <property type="entry name" value="Leu-rich_rpt"/>
</dbReference>
<dbReference type="EMBL" id="BAABME010020927">
    <property type="protein sequence ID" value="GAA0161854.1"/>
    <property type="molecule type" value="Genomic_DNA"/>
</dbReference>
<comment type="similarity">
    <text evidence="2">Belongs to the RLP family.</text>
</comment>
<keyword evidence="6" id="KW-1133">Transmembrane helix</keyword>
<gene>
    <name evidence="10" type="ORF">LIER_39308</name>
</gene>
<organism evidence="10 11">
    <name type="scientific">Lithospermum erythrorhizon</name>
    <name type="common">Purple gromwell</name>
    <name type="synonym">Lithospermum officinale var. erythrorhizon</name>
    <dbReference type="NCBI Taxonomy" id="34254"/>
    <lineage>
        <taxon>Eukaryota</taxon>
        <taxon>Viridiplantae</taxon>
        <taxon>Streptophyta</taxon>
        <taxon>Embryophyta</taxon>
        <taxon>Tracheophyta</taxon>
        <taxon>Spermatophyta</taxon>
        <taxon>Magnoliopsida</taxon>
        <taxon>eudicotyledons</taxon>
        <taxon>Gunneridae</taxon>
        <taxon>Pentapetalae</taxon>
        <taxon>asterids</taxon>
        <taxon>lamiids</taxon>
        <taxon>Boraginales</taxon>
        <taxon>Boraginaceae</taxon>
        <taxon>Boraginoideae</taxon>
        <taxon>Lithospermeae</taxon>
        <taxon>Lithospermum</taxon>
    </lineage>
</organism>
<evidence type="ECO:0000256" key="9">
    <source>
        <dbReference type="ARBA" id="ARBA00023180"/>
    </source>
</evidence>
<keyword evidence="9" id="KW-0325">Glycoprotein</keyword>
<dbReference type="AlphaFoldDB" id="A0AAV3QCN0"/>
<evidence type="ECO:0000256" key="2">
    <source>
        <dbReference type="ARBA" id="ARBA00009592"/>
    </source>
</evidence>
<keyword evidence="8" id="KW-0675">Receptor</keyword>
<evidence type="ECO:0000256" key="3">
    <source>
        <dbReference type="ARBA" id="ARBA00022475"/>
    </source>
</evidence>
<name>A0AAV3QCN0_LITER</name>
<dbReference type="Gene3D" id="3.80.10.10">
    <property type="entry name" value="Ribonuclease Inhibitor"/>
    <property type="match status" value="2"/>
</dbReference>
<dbReference type="PANTHER" id="PTHR48052">
    <property type="entry name" value="UNNAMED PRODUCT"/>
    <property type="match status" value="1"/>
</dbReference>
<evidence type="ECO:0000313" key="11">
    <source>
        <dbReference type="Proteomes" id="UP001454036"/>
    </source>
</evidence>
<comment type="caution">
    <text evidence="10">The sequence shown here is derived from an EMBL/GenBank/DDBJ whole genome shotgun (WGS) entry which is preliminary data.</text>
</comment>
<keyword evidence="3" id="KW-1003">Cell membrane</keyword>
<keyword evidence="11" id="KW-1185">Reference proteome</keyword>
<evidence type="ECO:0000256" key="5">
    <source>
        <dbReference type="ARBA" id="ARBA00022729"/>
    </source>
</evidence>